<keyword evidence="2" id="KW-1185">Reference proteome</keyword>
<name>A0A1H7S0L9_9RHOB</name>
<reference evidence="1 2" key="1">
    <citation type="submission" date="2016-10" db="EMBL/GenBank/DDBJ databases">
        <authorList>
            <person name="de Groot N.N."/>
        </authorList>
    </citation>
    <scope>NUCLEOTIDE SEQUENCE [LARGE SCALE GENOMIC DNA]</scope>
    <source>
        <strain evidence="1 2">DSM 14858</strain>
    </source>
</reference>
<dbReference type="InterPro" id="IPR053722">
    <property type="entry name" value="Curli_assembly_CsgC/AgfC"/>
</dbReference>
<dbReference type="Gene3D" id="2.60.40.2420">
    <property type="match status" value="1"/>
</dbReference>
<dbReference type="Proteomes" id="UP000199283">
    <property type="component" value="Unassembled WGS sequence"/>
</dbReference>
<protein>
    <submittedName>
        <fullName evidence="1">Uncharacterized protein</fullName>
    </submittedName>
</protein>
<sequence>MLPEPLLPLVLVLALDAAAPEPCRLLIDGANGRYEVTAEITPPDVGQLTYAIEITVENGASRSRATNRGTVQVLEAGKSMALWQGAFGGTPEATMQVRLIATMGDAEITCEATLP</sequence>
<dbReference type="EMBL" id="FNZQ01000007">
    <property type="protein sequence ID" value="SEL65898.1"/>
    <property type="molecule type" value="Genomic_DNA"/>
</dbReference>
<dbReference type="RefSeq" id="WP_092764661.1">
    <property type="nucleotide sequence ID" value="NZ_FNZQ01000007.1"/>
</dbReference>
<organism evidence="1 2">
    <name type="scientific">Jannaschia helgolandensis</name>
    <dbReference type="NCBI Taxonomy" id="188906"/>
    <lineage>
        <taxon>Bacteria</taxon>
        <taxon>Pseudomonadati</taxon>
        <taxon>Pseudomonadota</taxon>
        <taxon>Alphaproteobacteria</taxon>
        <taxon>Rhodobacterales</taxon>
        <taxon>Roseobacteraceae</taxon>
        <taxon>Jannaschia</taxon>
    </lineage>
</organism>
<evidence type="ECO:0000313" key="1">
    <source>
        <dbReference type="EMBL" id="SEL65898.1"/>
    </source>
</evidence>
<dbReference type="InterPro" id="IPR047726">
    <property type="entry name" value="CsgH_dom"/>
</dbReference>
<proteinExistence type="predicted"/>
<gene>
    <name evidence="1" type="ORF">SAMN04488526_3211</name>
</gene>
<dbReference type="NCBIfam" id="NF041112">
    <property type="entry name" value="chap_CsgH_alph"/>
    <property type="match status" value="1"/>
</dbReference>
<dbReference type="AlphaFoldDB" id="A0A1H7S0L9"/>
<dbReference type="OrthoDB" id="9816534at2"/>
<evidence type="ECO:0000313" key="2">
    <source>
        <dbReference type="Proteomes" id="UP000199283"/>
    </source>
</evidence>
<accession>A0A1H7S0L9</accession>